<dbReference type="GO" id="GO:0004644">
    <property type="term" value="F:phosphoribosylglycinamide formyltransferase activity"/>
    <property type="evidence" value="ECO:0007669"/>
    <property type="project" value="UniProtKB-EC"/>
</dbReference>
<dbReference type="EC" id="2.1.2.2" evidence="2"/>
<dbReference type="PANTHER" id="PTHR43369">
    <property type="entry name" value="PHOSPHORIBOSYLGLYCINAMIDE FORMYLTRANSFERASE"/>
    <property type="match status" value="1"/>
</dbReference>
<evidence type="ECO:0000256" key="3">
    <source>
        <dbReference type="ARBA" id="ARBA00022679"/>
    </source>
</evidence>
<dbReference type="PANTHER" id="PTHR43369:SF2">
    <property type="entry name" value="PHOSPHORIBOSYLGLYCINAMIDE FORMYLTRANSFERASE"/>
    <property type="match status" value="1"/>
</dbReference>
<gene>
    <name evidence="6" type="ORF">ENV62_10785</name>
</gene>
<dbReference type="EMBL" id="DTHB01000060">
    <property type="protein sequence ID" value="HGB15705.1"/>
    <property type="molecule type" value="Genomic_DNA"/>
</dbReference>
<dbReference type="Pfam" id="PF00551">
    <property type="entry name" value="Formyl_trans_N"/>
    <property type="match status" value="1"/>
</dbReference>
<evidence type="ECO:0000259" key="5">
    <source>
        <dbReference type="Pfam" id="PF00551"/>
    </source>
</evidence>
<dbReference type="AlphaFoldDB" id="A0A7C3SM79"/>
<evidence type="ECO:0000313" key="6">
    <source>
        <dbReference type="EMBL" id="HGB15705.1"/>
    </source>
</evidence>
<accession>A0A7C3SM79</accession>
<organism evidence="6">
    <name type="scientific">Desulfobacca acetoxidans</name>
    <dbReference type="NCBI Taxonomy" id="60893"/>
    <lineage>
        <taxon>Bacteria</taxon>
        <taxon>Pseudomonadati</taxon>
        <taxon>Thermodesulfobacteriota</taxon>
        <taxon>Desulfobaccia</taxon>
        <taxon>Desulfobaccales</taxon>
        <taxon>Desulfobaccaceae</taxon>
        <taxon>Desulfobacca</taxon>
    </lineage>
</organism>
<evidence type="ECO:0000256" key="4">
    <source>
        <dbReference type="ARBA" id="ARBA00022755"/>
    </source>
</evidence>
<dbReference type="SUPFAM" id="SSF53328">
    <property type="entry name" value="Formyltransferase"/>
    <property type="match status" value="1"/>
</dbReference>
<dbReference type="InterPro" id="IPR002376">
    <property type="entry name" value="Formyl_transf_N"/>
</dbReference>
<sequence length="275" mass="30914">MFTFGWFSSGRDQAAIDLFNTALNHVESGFIPGKIAYVFCDREPGESEFSDKFHQAVRARGIPLVLHSSRKLREIIRRHPDKAAEMREAFDAEIIELLKAYEAQVVVLAGYMLIVSPLLCRTFLCLNLHPAVPGGPKGTWQEVMWQIITTGRKEAGGMMHVATPELDAGPPVTYFHFSLSGPEFEPLWAQFSAKLRQKTMAQIRMEEGESEPLFAKIREEELRREFPLILLTMKNLAEGRFILTKKGVIVAGKPVPQGLDLSRQVEEYLRGGPSA</sequence>
<keyword evidence="3 6" id="KW-0808">Transferase</keyword>
<dbReference type="InterPro" id="IPR036477">
    <property type="entry name" value="Formyl_transf_N_sf"/>
</dbReference>
<comment type="caution">
    <text evidence="6">The sequence shown here is derived from an EMBL/GenBank/DDBJ whole genome shotgun (WGS) entry which is preliminary data.</text>
</comment>
<proteinExistence type="predicted"/>
<dbReference type="GO" id="GO:0006189">
    <property type="term" value="P:'de novo' IMP biosynthetic process"/>
    <property type="evidence" value="ECO:0007669"/>
    <property type="project" value="TreeGrafter"/>
</dbReference>
<feature type="domain" description="Formyl transferase N-terminal" evidence="5">
    <location>
        <begin position="58"/>
        <end position="172"/>
    </location>
</feature>
<name>A0A7C3SM79_9BACT</name>
<dbReference type="Gene3D" id="3.40.50.170">
    <property type="entry name" value="Formyl transferase, N-terminal domain"/>
    <property type="match status" value="1"/>
</dbReference>
<reference evidence="6" key="1">
    <citation type="journal article" date="2020" name="mSystems">
        <title>Genome- and Community-Level Interaction Insights into Carbon Utilization and Element Cycling Functions of Hydrothermarchaeota in Hydrothermal Sediment.</title>
        <authorList>
            <person name="Zhou Z."/>
            <person name="Liu Y."/>
            <person name="Xu W."/>
            <person name="Pan J."/>
            <person name="Luo Z.H."/>
            <person name="Li M."/>
        </authorList>
    </citation>
    <scope>NUCLEOTIDE SEQUENCE [LARGE SCALE GENOMIC DNA]</scope>
    <source>
        <strain evidence="6">SpSt-776</strain>
    </source>
</reference>
<dbReference type="GO" id="GO:0005737">
    <property type="term" value="C:cytoplasm"/>
    <property type="evidence" value="ECO:0007669"/>
    <property type="project" value="TreeGrafter"/>
</dbReference>
<protein>
    <recommendedName>
        <fullName evidence="2">phosphoribosylglycinamide formyltransferase 1</fullName>
        <ecNumber evidence="2">2.1.2.2</ecNumber>
    </recommendedName>
</protein>
<evidence type="ECO:0000256" key="2">
    <source>
        <dbReference type="ARBA" id="ARBA00012254"/>
    </source>
</evidence>
<evidence type="ECO:0000256" key="1">
    <source>
        <dbReference type="ARBA" id="ARBA00005054"/>
    </source>
</evidence>
<comment type="pathway">
    <text evidence="1">Purine metabolism; IMP biosynthesis via de novo pathway; N(2)-formyl-N(1)-(5-phospho-D-ribosyl)glycinamide from N(1)-(5-phospho-D-ribosyl)glycinamide (10-formyl THF route): step 1/1.</text>
</comment>
<keyword evidence="4" id="KW-0658">Purine biosynthesis</keyword>